<dbReference type="HOGENOM" id="CLU_3211649_0_0_9"/>
<comment type="caution">
    <text evidence="1">The sequence shown here is derived from an EMBL/GenBank/DDBJ whole genome shotgun (WGS) entry which is preliminary data.</text>
</comment>
<dbReference type="STRING" id="861450.HMPREF0080_00902"/>
<proteinExistence type="predicted"/>
<sequence length="44" mass="4878">MPPLFAICIRRMRDNSAANKRIKIKAYANVSGAGKSSFIQKNIP</sequence>
<organism evidence="1 2">
    <name type="scientific">Anaeroglobus geminatus F0357</name>
    <dbReference type="NCBI Taxonomy" id="861450"/>
    <lineage>
        <taxon>Bacteria</taxon>
        <taxon>Bacillati</taxon>
        <taxon>Bacillota</taxon>
        <taxon>Negativicutes</taxon>
        <taxon>Veillonellales</taxon>
        <taxon>Veillonellaceae</taxon>
        <taxon>Anaeroglobus</taxon>
    </lineage>
</organism>
<dbReference type="Proteomes" id="UP000005481">
    <property type="component" value="Unassembled WGS sequence"/>
</dbReference>
<reference evidence="1 2" key="1">
    <citation type="submission" date="2011-08" db="EMBL/GenBank/DDBJ databases">
        <authorList>
            <person name="Weinstock G."/>
            <person name="Sodergren E."/>
            <person name="Clifton S."/>
            <person name="Fulton L."/>
            <person name="Fulton B."/>
            <person name="Courtney L."/>
            <person name="Fronick C."/>
            <person name="Harrison M."/>
            <person name="Strong C."/>
            <person name="Farmer C."/>
            <person name="Delahaunty K."/>
            <person name="Markovic C."/>
            <person name="Hall O."/>
            <person name="Minx P."/>
            <person name="Tomlinson C."/>
            <person name="Mitreva M."/>
            <person name="Hou S."/>
            <person name="Chen J."/>
            <person name="Wollam A."/>
            <person name="Pepin K.H."/>
            <person name="Johnson M."/>
            <person name="Bhonagiri V."/>
            <person name="Zhang X."/>
            <person name="Suruliraj S."/>
            <person name="Warren W."/>
            <person name="Chinwalla A."/>
            <person name="Mardis E.R."/>
            <person name="Wilson R.K."/>
        </authorList>
    </citation>
    <scope>NUCLEOTIDE SEQUENCE [LARGE SCALE GENOMIC DNA]</scope>
    <source>
        <strain evidence="1 2">F0357</strain>
    </source>
</reference>
<gene>
    <name evidence="1" type="ORF">HMPREF0080_00902</name>
</gene>
<dbReference type="EMBL" id="AGCJ01000030">
    <property type="protein sequence ID" value="EHM41680.1"/>
    <property type="molecule type" value="Genomic_DNA"/>
</dbReference>
<evidence type="ECO:0000313" key="2">
    <source>
        <dbReference type="Proteomes" id="UP000005481"/>
    </source>
</evidence>
<accession>G9YGY2</accession>
<keyword evidence="2" id="KW-1185">Reference proteome</keyword>
<name>G9YGY2_9FIRM</name>
<dbReference type="AlphaFoldDB" id="G9YGY2"/>
<evidence type="ECO:0000313" key="1">
    <source>
        <dbReference type="EMBL" id="EHM41680.1"/>
    </source>
</evidence>
<protein>
    <submittedName>
        <fullName evidence="1">Uncharacterized protein</fullName>
    </submittedName>
</protein>